<organism evidence="4 5">
    <name type="scientific">Desertihabitans brevis</name>
    <dbReference type="NCBI Taxonomy" id="2268447"/>
    <lineage>
        <taxon>Bacteria</taxon>
        <taxon>Bacillati</taxon>
        <taxon>Actinomycetota</taxon>
        <taxon>Actinomycetes</taxon>
        <taxon>Propionibacteriales</taxon>
        <taxon>Propionibacteriaceae</taxon>
        <taxon>Desertihabitans</taxon>
    </lineage>
</organism>
<dbReference type="Pfam" id="PF17940">
    <property type="entry name" value="TetR_C_31"/>
    <property type="match status" value="1"/>
</dbReference>
<reference evidence="4 5" key="1">
    <citation type="submission" date="2018-07" db="EMBL/GenBank/DDBJ databases">
        <title>Desertimonas flava gen. nov. sp. nov.</title>
        <authorList>
            <person name="Liu S."/>
        </authorList>
    </citation>
    <scope>NUCLEOTIDE SEQUENCE [LARGE SCALE GENOMIC DNA]</scope>
    <source>
        <strain evidence="4 5">16Sb5-5</strain>
    </source>
</reference>
<protein>
    <submittedName>
        <fullName evidence="4">TetR/AcrR family transcriptional regulator</fullName>
    </submittedName>
</protein>
<dbReference type="PANTHER" id="PTHR30055:SF235">
    <property type="entry name" value="TRANSCRIPTIONAL REGULATORY PROTEIN"/>
    <property type="match status" value="1"/>
</dbReference>
<dbReference type="Proteomes" id="UP000252770">
    <property type="component" value="Unassembled WGS sequence"/>
</dbReference>
<dbReference type="SUPFAM" id="SSF46689">
    <property type="entry name" value="Homeodomain-like"/>
    <property type="match status" value="1"/>
</dbReference>
<dbReference type="SUPFAM" id="SSF48498">
    <property type="entry name" value="Tetracyclin repressor-like, C-terminal domain"/>
    <property type="match status" value="1"/>
</dbReference>
<dbReference type="EMBL" id="QOUI01000011">
    <property type="protein sequence ID" value="RCK68425.1"/>
    <property type="molecule type" value="Genomic_DNA"/>
</dbReference>
<name>A0A367YRA1_9ACTN</name>
<dbReference type="PROSITE" id="PS50977">
    <property type="entry name" value="HTH_TETR_2"/>
    <property type="match status" value="1"/>
</dbReference>
<dbReference type="InterPro" id="IPR036271">
    <property type="entry name" value="Tet_transcr_reg_TetR-rel_C_sf"/>
</dbReference>
<evidence type="ECO:0000313" key="4">
    <source>
        <dbReference type="EMBL" id="RCK68425.1"/>
    </source>
</evidence>
<comment type="caution">
    <text evidence="4">The sequence shown here is derived from an EMBL/GenBank/DDBJ whole genome shotgun (WGS) entry which is preliminary data.</text>
</comment>
<dbReference type="GO" id="GO:0000976">
    <property type="term" value="F:transcription cis-regulatory region binding"/>
    <property type="evidence" value="ECO:0007669"/>
    <property type="project" value="TreeGrafter"/>
</dbReference>
<sequence>MEPTGNRRGQETRAALLGAAAELVVEVGWGAVSTRSVAERAGVRPGLVHYHFGSVRQLLTEASAAALEEMVEGLTGELDASHDLEQGLRRLVDSIVDLEPTHPLHLLVTETYLAASRDPQVAGALRGVVRRMRERLAGWLASRGVPAGRSAEVAAFVAATLDGFALHRVLDADVPAPPLARLVGSWTETEEEGS</sequence>
<proteinExistence type="predicted"/>
<dbReference type="InterPro" id="IPR001647">
    <property type="entry name" value="HTH_TetR"/>
</dbReference>
<dbReference type="InterPro" id="IPR009057">
    <property type="entry name" value="Homeodomain-like_sf"/>
</dbReference>
<evidence type="ECO:0000256" key="2">
    <source>
        <dbReference type="PROSITE-ProRule" id="PRU00335"/>
    </source>
</evidence>
<gene>
    <name evidence="4" type="ORF">DT076_16005</name>
</gene>
<dbReference type="InterPro" id="IPR041583">
    <property type="entry name" value="TetR_C_31"/>
</dbReference>
<evidence type="ECO:0000259" key="3">
    <source>
        <dbReference type="PROSITE" id="PS50977"/>
    </source>
</evidence>
<accession>A0A367YRA1</accession>
<keyword evidence="1 2" id="KW-0238">DNA-binding</keyword>
<dbReference type="PANTHER" id="PTHR30055">
    <property type="entry name" value="HTH-TYPE TRANSCRIPTIONAL REGULATOR RUTR"/>
    <property type="match status" value="1"/>
</dbReference>
<dbReference type="AlphaFoldDB" id="A0A367YRA1"/>
<evidence type="ECO:0000313" key="5">
    <source>
        <dbReference type="Proteomes" id="UP000252770"/>
    </source>
</evidence>
<evidence type="ECO:0000256" key="1">
    <source>
        <dbReference type="ARBA" id="ARBA00023125"/>
    </source>
</evidence>
<dbReference type="PRINTS" id="PR00455">
    <property type="entry name" value="HTHTETR"/>
</dbReference>
<feature type="DNA-binding region" description="H-T-H motif" evidence="2">
    <location>
        <begin position="33"/>
        <end position="52"/>
    </location>
</feature>
<keyword evidence="5" id="KW-1185">Reference proteome</keyword>
<dbReference type="Gene3D" id="1.10.357.10">
    <property type="entry name" value="Tetracycline Repressor, domain 2"/>
    <property type="match status" value="1"/>
</dbReference>
<dbReference type="Pfam" id="PF00440">
    <property type="entry name" value="TetR_N"/>
    <property type="match status" value="1"/>
</dbReference>
<dbReference type="RefSeq" id="WP_114127712.1">
    <property type="nucleotide sequence ID" value="NZ_QOUI01000011.1"/>
</dbReference>
<dbReference type="GO" id="GO:0003700">
    <property type="term" value="F:DNA-binding transcription factor activity"/>
    <property type="evidence" value="ECO:0007669"/>
    <property type="project" value="TreeGrafter"/>
</dbReference>
<dbReference type="InterPro" id="IPR050109">
    <property type="entry name" value="HTH-type_TetR-like_transc_reg"/>
</dbReference>
<feature type="domain" description="HTH tetR-type" evidence="3">
    <location>
        <begin position="10"/>
        <end position="70"/>
    </location>
</feature>